<dbReference type="InterPro" id="IPR000073">
    <property type="entry name" value="AB_hydrolase_1"/>
</dbReference>
<dbReference type="InterPro" id="IPR022742">
    <property type="entry name" value="Hydrolase_4"/>
</dbReference>
<dbReference type="GO" id="GO:0016787">
    <property type="term" value="F:hydrolase activity"/>
    <property type="evidence" value="ECO:0007669"/>
    <property type="project" value="UniProtKB-KW"/>
</dbReference>
<gene>
    <name evidence="3" type="ORF">SAMN05192532_102630</name>
</gene>
<keyword evidence="1" id="KW-0378">Hydrolase</keyword>
<dbReference type="InterPro" id="IPR050266">
    <property type="entry name" value="AB_hydrolase_sf"/>
</dbReference>
<evidence type="ECO:0000313" key="4">
    <source>
        <dbReference type="Proteomes" id="UP000199516"/>
    </source>
</evidence>
<proteinExistence type="predicted"/>
<name>A0A1I2C179_9BACI</name>
<evidence type="ECO:0000259" key="2">
    <source>
        <dbReference type="Pfam" id="PF12146"/>
    </source>
</evidence>
<dbReference type="Proteomes" id="UP000199516">
    <property type="component" value="Unassembled WGS sequence"/>
</dbReference>
<protein>
    <submittedName>
        <fullName evidence="3">Pimeloyl-ACP methyl ester carboxylesterase</fullName>
    </submittedName>
</protein>
<evidence type="ECO:0000256" key="1">
    <source>
        <dbReference type="ARBA" id="ARBA00022801"/>
    </source>
</evidence>
<keyword evidence="4" id="KW-1185">Reference proteome</keyword>
<organism evidence="3 4">
    <name type="scientific">Alteribacillus iranensis</name>
    <dbReference type="NCBI Taxonomy" id="930128"/>
    <lineage>
        <taxon>Bacteria</taxon>
        <taxon>Bacillati</taxon>
        <taxon>Bacillota</taxon>
        <taxon>Bacilli</taxon>
        <taxon>Bacillales</taxon>
        <taxon>Bacillaceae</taxon>
        <taxon>Alteribacillus</taxon>
    </lineage>
</organism>
<feature type="domain" description="Serine aminopeptidase S33" evidence="2">
    <location>
        <begin position="44"/>
        <end position="237"/>
    </location>
</feature>
<dbReference type="SUPFAM" id="SSF53474">
    <property type="entry name" value="alpha/beta-Hydrolases"/>
    <property type="match status" value="1"/>
</dbReference>
<accession>A0A1I2C179</accession>
<dbReference type="AlphaFoldDB" id="A0A1I2C179"/>
<dbReference type="InterPro" id="IPR029058">
    <property type="entry name" value="AB_hydrolase_fold"/>
</dbReference>
<dbReference type="Gene3D" id="3.40.50.1820">
    <property type="entry name" value="alpha/beta hydrolase"/>
    <property type="match status" value="1"/>
</dbReference>
<dbReference type="Pfam" id="PF12146">
    <property type="entry name" value="Hydrolase_4"/>
    <property type="match status" value="1"/>
</dbReference>
<dbReference type="OrthoDB" id="9805423at2"/>
<dbReference type="STRING" id="930128.SAMN05192532_102630"/>
<dbReference type="PRINTS" id="PR00111">
    <property type="entry name" value="ABHYDROLASE"/>
</dbReference>
<evidence type="ECO:0000313" key="3">
    <source>
        <dbReference type="EMBL" id="SFE62121.1"/>
    </source>
</evidence>
<dbReference type="PANTHER" id="PTHR43798:SF31">
    <property type="entry name" value="AB HYDROLASE SUPERFAMILY PROTEIN YCLE"/>
    <property type="match status" value="1"/>
</dbReference>
<dbReference type="EMBL" id="FONT01000002">
    <property type="protein sequence ID" value="SFE62121.1"/>
    <property type="molecule type" value="Genomic_DNA"/>
</dbReference>
<dbReference type="PANTHER" id="PTHR43798">
    <property type="entry name" value="MONOACYLGLYCEROL LIPASE"/>
    <property type="match status" value="1"/>
</dbReference>
<dbReference type="GO" id="GO:0016020">
    <property type="term" value="C:membrane"/>
    <property type="evidence" value="ECO:0007669"/>
    <property type="project" value="TreeGrafter"/>
</dbReference>
<reference evidence="3 4" key="1">
    <citation type="submission" date="2016-10" db="EMBL/GenBank/DDBJ databases">
        <authorList>
            <person name="de Groot N.N."/>
        </authorList>
    </citation>
    <scope>NUCLEOTIDE SEQUENCE [LARGE SCALE GENOMIC DNA]</scope>
    <source>
        <strain evidence="3 4">DSM 23995</strain>
    </source>
</reference>
<sequence length="263" mass="30100">MPFMTSQGATIHYQTWGSGFPIIFIHPPSMGAATFMEQKELSDEFQVICMDARGHRLSSNGKGTLTIQEWAVDIYHLVEELNQEKVILAGYSSGGSVALEFALRWPERTAGIILTGGFPEVCSTLLKKEFEIGIWFAENNHTTWLAHILSFSNSRRREHRKAIAQTVSTIRPRLLQSLYESGMTYSCTNRLSELKVPLLLIYGTRDWYVHYYQYLFYKYAVHAPKEVIYVDSVGHQVPTLEAHTYNAVVRRFARDTLSHVKNM</sequence>